<keyword evidence="4 8" id="KW-0067">ATP-binding</keyword>
<keyword evidence="6 8" id="KW-0030">Aminoacyl-tRNA synthetase</keyword>
<evidence type="ECO:0000256" key="2">
    <source>
        <dbReference type="ARBA" id="ARBA00022598"/>
    </source>
</evidence>
<feature type="region of interest" description="Disordered" evidence="9">
    <location>
        <begin position="538"/>
        <end position="566"/>
    </location>
</feature>
<dbReference type="PANTHER" id="PTHR11946:SF93">
    <property type="entry name" value="VALINE--TRNA LIGASE, CHLOROPLASTIC_MITOCHONDRIAL 2"/>
    <property type="match status" value="1"/>
</dbReference>
<evidence type="ECO:0000256" key="3">
    <source>
        <dbReference type="ARBA" id="ARBA00022741"/>
    </source>
</evidence>
<evidence type="ECO:0000313" key="14">
    <source>
        <dbReference type="Proteomes" id="UP000663923"/>
    </source>
</evidence>
<dbReference type="PRINTS" id="PR00986">
    <property type="entry name" value="TRNASYNTHVAL"/>
</dbReference>
<sequence length="1037" mass="116645">MTLDKNFDPAAIEARWYAHWEKSGQFRPERGDAEPFTIVNPPPNVTGSLHIGHALDNTLQDIIIRHERLKGKDALWVVGMDHAGIATQMVVERQMEERQDKRTNYTREEFVEKVWEWKEESGGAITGQLRRLGCSMDWSNERFTMDDGMNAAVLKVFVDLYKDGLIYRDKRLVNWDPALKTAISDLEVETVDTKGSFWHFKYPLADGVTLDHPDFRGQDYIEVATTRPETMLADMAVAVHPSDERYQSVIGKEIEQPITGRRFKVVADEHADPELGSGAVKITPGHDFNDFEVGKRAGFAASEMLNMLDGEANVCQSADGLIPEEFIGLHRFKKDGVDGARELVVQRMKELDCLIPHVTKNKDGETQEHDAEPRTIATPFGDRGGVVIEPWLTDQWYVDAETLAQPAIKAVRDGSIEIVPKTWEKTWFNWMENIQPWCVSRQLWWGHRIPAWFGPTIEDGVAQQNNEKIFVGGSEEEIIREARAYYPDKYEIAIDGIPDGISADFVNLTRDPDVLDTWFSSALWPFGTLGWPEDMVEGGAHPEPVEGSNTGLRQAQPERSLVPRPGSDLERHYPNDLLISGFDILFFWDARMAMQGIQFMKDVPWKRLYLHGLVRAEDGSKMSKSKGNVVDPLGLIDQYGADALRFFMAAMESQGRDIKMDDKRVEGYRNFATKLWNASRFCEVNGIGASQTLRAPEAKLPVNRWIISEVSETLATLDKALGDLRFDAAANTIYHFTWDRFCDWYLELIKPILSQAEKPSPLQGRGLGEGETHDASDTPLSPALSPEGEREVDETRAVAGWVLDQIIVMLHPFMPFITEELWHSMASETGGRNYDLIVAKWPEPKAEIDADAKAEVDWLIHLITQLRSNRTEMNVSPGVRTDLIVHNDQKFDGEEVVDGQRVDLVEKFRNFGNMISRLGRVDVVEFALTGTAFQLASGEDIDRTKYDSGKSAAFQLIVDNVTYSVPLDGVIDIDAEKARLGKALEGVSKEAKSLQGRLGNANFVEKAKPEAVEKARADLADKTAEAERLQAALDRLG</sequence>
<comment type="subunit">
    <text evidence="8">Monomer.</text>
</comment>
<reference evidence="13 14" key="1">
    <citation type="submission" date="2021-03" db="EMBL/GenBank/DDBJ databases">
        <title>Complete genome of Parasphingorhabdus_sp.JHSY0214.</title>
        <authorList>
            <person name="Yoo J.H."/>
            <person name="Bae J.W."/>
        </authorList>
    </citation>
    <scope>NUCLEOTIDE SEQUENCE [LARGE SCALE GENOMIC DNA]</scope>
    <source>
        <strain evidence="13 14">JHSY0214</strain>
    </source>
</reference>
<feature type="domain" description="Aminoacyl-tRNA synthetase class Ia" evidence="10">
    <location>
        <begin position="16"/>
        <end position="535"/>
    </location>
</feature>
<dbReference type="CDD" id="cd07962">
    <property type="entry name" value="Anticodon_Ia_Val"/>
    <property type="match status" value="1"/>
</dbReference>
<feature type="domain" description="Methionyl/Valyl/Leucyl/Isoleucyl-tRNA synthetase anticodon-binding" evidence="11">
    <location>
        <begin position="703"/>
        <end position="758"/>
    </location>
</feature>
<dbReference type="NCBIfam" id="NF004349">
    <property type="entry name" value="PRK05729.1"/>
    <property type="match status" value="1"/>
</dbReference>
<dbReference type="InterPro" id="IPR013155">
    <property type="entry name" value="M/V/L/I-tRNA-synth_anticd-bd"/>
</dbReference>
<name>A0ABX7T5J5_9SPHN</name>
<comment type="similarity">
    <text evidence="8">Belongs to the class-I aminoacyl-tRNA synthetase family. ValS type 1 subfamily.</text>
</comment>
<dbReference type="SUPFAM" id="SSF47323">
    <property type="entry name" value="Anticodon-binding domain of a subclass of class I aminoacyl-tRNA synthetases"/>
    <property type="match status" value="1"/>
</dbReference>
<evidence type="ECO:0000259" key="10">
    <source>
        <dbReference type="Pfam" id="PF00133"/>
    </source>
</evidence>
<feature type="binding site" evidence="8">
    <location>
        <position position="624"/>
    </location>
    <ligand>
        <name>ATP</name>
        <dbReference type="ChEBI" id="CHEBI:30616"/>
    </ligand>
</feature>
<evidence type="ECO:0000256" key="4">
    <source>
        <dbReference type="ARBA" id="ARBA00022840"/>
    </source>
</evidence>
<dbReference type="InterPro" id="IPR010978">
    <property type="entry name" value="tRNA-bd_arm"/>
</dbReference>
<feature type="short sequence motif" description="'HIGH' region" evidence="8">
    <location>
        <begin position="43"/>
        <end position="53"/>
    </location>
</feature>
<dbReference type="NCBIfam" id="TIGR00422">
    <property type="entry name" value="valS"/>
    <property type="match status" value="1"/>
</dbReference>
<dbReference type="InterPro" id="IPR009080">
    <property type="entry name" value="tRNAsynth_Ia_anticodon-bd"/>
</dbReference>
<keyword evidence="14" id="KW-1185">Reference proteome</keyword>
<keyword evidence="8" id="KW-0175">Coiled coil</keyword>
<feature type="region of interest" description="Disordered" evidence="9">
    <location>
        <begin position="760"/>
        <end position="791"/>
    </location>
</feature>
<dbReference type="EC" id="6.1.1.9" evidence="8"/>
<dbReference type="SUPFAM" id="SSF52374">
    <property type="entry name" value="Nucleotidylyl transferase"/>
    <property type="match status" value="1"/>
</dbReference>
<dbReference type="RefSeq" id="WP_207988912.1">
    <property type="nucleotide sequence ID" value="NZ_CP071794.1"/>
</dbReference>
<dbReference type="SUPFAM" id="SSF50677">
    <property type="entry name" value="ValRS/IleRS/LeuRS editing domain"/>
    <property type="match status" value="1"/>
</dbReference>
<keyword evidence="2 8" id="KW-0436">Ligase</keyword>
<accession>A0ABX7T5J5</accession>
<protein>
    <recommendedName>
        <fullName evidence="8">Valine--tRNA ligase</fullName>
        <ecNumber evidence="8">6.1.1.9</ecNumber>
    </recommendedName>
    <alternativeName>
        <fullName evidence="8">Valyl-tRNA synthetase</fullName>
        <shortName evidence="8">ValRS</shortName>
    </alternativeName>
</protein>
<dbReference type="Gene3D" id="1.10.730.10">
    <property type="entry name" value="Isoleucyl-tRNA Synthetase, Domain 1"/>
    <property type="match status" value="1"/>
</dbReference>
<keyword evidence="1 8" id="KW-0963">Cytoplasm</keyword>
<organism evidence="13 14">
    <name type="scientific">Parasphingorhabdus cellanae</name>
    <dbReference type="NCBI Taxonomy" id="2806553"/>
    <lineage>
        <taxon>Bacteria</taxon>
        <taxon>Pseudomonadati</taxon>
        <taxon>Pseudomonadota</taxon>
        <taxon>Alphaproteobacteria</taxon>
        <taxon>Sphingomonadales</taxon>
        <taxon>Sphingomonadaceae</taxon>
        <taxon>Parasphingorhabdus</taxon>
    </lineage>
</organism>
<feature type="domain" description="Methionyl/Valyl/Leucyl/Isoleucyl-tRNA synthetase anticodon-binding" evidence="11">
    <location>
        <begin position="791"/>
        <end position="880"/>
    </location>
</feature>
<dbReference type="InterPro" id="IPR002300">
    <property type="entry name" value="aa-tRNA-synth_Ia"/>
</dbReference>
<evidence type="ECO:0000259" key="11">
    <source>
        <dbReference type="Pfam" id="PF08264"/>
    </source>
</evidence>
<dbReference type="Proteomes" id="UP000663923">
    <property type="component" value="Chromosome"/>
</dbReference>
<dbReference type="Gene3D" id="1.10.287.380">
    <property type="entry name" value="Valyl-tRNA synthetase, C-terminal domain"/>
    <property type="match status" value="1"/>
</dbReference>
<dbReference type="CDD" id="cd00817">
    <property type="entry name" value="ValRS_core"/>
    <property type="match status" value="1"/>
</dbReference>
<comment type="domain">
    <text evidence="8">ValRS has two distinct active sites: one for aminoacylation and one for editing. The misactivated threonine is translocated from the active site to the editing site.</text>
</comment>
<dbReference type="InterPro" id="IPR009008">
    <property type="entry name" value="Val/Leu/Ile-tRNA-synth_edit"/>
</dbReference>
<dbReference type="Gene3D" id="3.90.740.10">
    <property type="entry name" value="Valyl/Leucyl/Isoleucyl-tRNA synthetase, editing domain"/>
    <property type="match status" value="1"/>
</dbReference>
<dbReference type="Gene3D" id="3.40.50.620">
    <property type="entry name" value="HUPs"/>
    <property type="match status" value="2"/>
</dbReference>
<dbReference type="InterPro" id="IPR002303">
    <property type="entry name" value="Valyl-tRNA_ligase"/>
</dbReference>
<dbReference type="EMBL" id="CP071794">
    <property type="protein sequence ID" value="QTD56869.1"/>
    <property type="molecule type" value="Genomic_DNA"/>
</dbReference>
<evidence type="ECO:0000259" key="12">
    <source>
        <dbReference type="Pfam" id="PF10458"/>
    </source>
</evidence>
<proteinExistence type="inferred from homology"/>
<evidence type="ECO:0000313" key="13">
    <source>
        <dbReference type="EMBL" id="QTD56869.1"/>
    </source>
</evidence>
<evidence type="ECO:0000256" key="9">
    <source>
        <dbReference type="SAM" id="MobiDB-lite"/>
    </source>
</evidence>
<dbReference type="InterPro" id="IPR019499">
    <property type="entry name" value="Val-tRNA_synth_tRNA-bd"/>
</dbReference>
<dbReference type="PROSITE" id="PS00178">
    <property type="entry name" value="AA_TRNA_LIGASE_I"/>
    <property type="match status" value="1"/>
</dbReference>
<dbReference type="GO" id="GO:0004832">
    <property type="term" value="F:valine-tRNA ligase activity"/>
    <property type="evidence" value="ECO:0007669"/>
    <property type="project" value="UniProtKB-EC"/>
</dbReference>
<dbReference type="Pfam" id="PF08264">
    <property type="entry name" value="Anticodon_1"/>
    <property type="match status" value="2"/>
</dbReference>
<evidence type="ECO:0000256" key="7">
    <source>
        <dbReference type="ARBA" id="ARBA00047552"/>
    </source>
</evidence>
<dbReference type="HAMAP" id="MF_02004">
    <property type="entry name" value="Val_tRNA_synth_type1"/>
    <property type="match status" value="1"/>
</dbReference>
<comment type="function">
    <text evidence="8">Catalyzes the attachment of valine to tRNA(Val). As ValRS can inadvertently accommodate and process structurally similar amino acids such as threonine, to avoid such errors, it has a 'posttransfer' editing activity that hydrolyzes mischarged Thr-tRNA(Val) in a tRNA-dependent manner.</text>
</comment>
<dbReference type="Pfam" id="PF00133">
    <property type="entry name" value="tRNA-synt_1"/>
    <property type="match status" value="2"/>
</dbReference>
<evidence type="ECO:0000256" key="8">
    <source>
        <dbReference type="HAMAP-Rule" id="MF_02004"/>
    </source>
</evidence>
<comment type="catalytic activity">
    <reaction evidence="7 8">
        <text>tRNA(Val) + L-valine + ATP = L-valyl-tRNA(Val) + AMP + diphosphate</text>
        <dbReference type="Rhea" id="RHEA:10704"/>
        <dbReference type="Rhea" id="RHEA-COMP:9672"/>
        <dbReference type="Rhea" id="RHEA-COMP:9708"/>
        <dbReference type="ChEBI" id="CHEBI:30616"/>
        <dbReference type="ChEBI" id="CHEBI:33019"/>
        <dbReference type="ChEBI" id="CHEBI:57762"/>
        <dbReference type="ChEBI" id="CHEBI:78442"/>
        <dbReference type="ChEBI" id="CHEBI:78537"/>
        <dbReference type="ChEBI" id="CHEBI:456215"/>
        <dbReference type="EC" id="6.1.1.9"/>
    </reaction>
</comment>
<comment type="subcellular location">
    <subcellularLocation>
        <location evidence="8">Cytoplasm</location>
    </subcellularLocation>
</comment>
<comment type="domain">
    <text evidence="8">The C-terminal coiled-coil domain is crucial for aminoacylation activity.</text>
</comment>
<evidence type="ECO:0000256" key="6">
    <source>
        <dbReference type="ARBA" id="ARBA00023146"/>
    </source>
</evidence>
<evidence type="ECO:0000256" key="1">
    <source>
        <dbReference type="ARBA" id="ARBA00022490"/>
    </source>
</evidence>
<evidence type="ECO:0000256" key="5">
    <source>
        <dbReference type="ARBA" id="ARBA00022917"/>
    </source>
</evidence>
<keyword evidence="5 8" id="KW-0648">Protein biosynthesis</keyword>
<gene>
    <name evidence="8" type="primary">valS</name>
    <name evidence="13" type="ORF">J4G78_04655</name>
</gene>
<dbReference type="InterPro" id="IPR014729">
    <property type="entry name" value="Rossmann-like_a/b/a_fold"/>
</dbReference>
<dbReference type="InterPro" id="IPR001412">
    <property type="entry name" value="aa-tRNA-synth_I_CS"/>
</dbReference>
<dbReference type="InterPro" id="IPR033705">
    <property type="entry name" value="Anticodon_Ia_Val"/>
</dbReference>
<dbReference type="SUPFAM" id="SSF46589">
    <property type="entry name" value="tRNA-binding arm"/>
    <property type="match status" value="1"/>
</dbReference>
<feature type="domain" description="Valyl-tRNA synthetase tRNA-binding arm" evidence="12">
    <location>
        <begin position="972"/>
        <end position="1037"/>
    </location>
</feature>
<keyword evidence="3 8" id="KW-0547">Nucleotide-binding</keyword>
<dbReference type="PANTHER" id="PTHR11946">
    <property type="entry name" value="VALYL-TRNA SYNTHETASES"/>
    <property type="match status" value="1"/>
</dbReference>
<dbReference type="InterPro" id="IPR037118">
    <property type="entry name" value="Val-tRNA_synth_C_sf"/>
</dbReference>
<feature type="short sequence motif" description="'KMSKS' region" evidence="8">
    <location>
        <begin position="621"/>
        <end position="625"/>
    </location>
</feature>
<feature type="domain" description="Aminoacyl-tRNA synthetase class Ia" evidence="10">
    <location>
        <begin position="567"/>
        <end position="661"/>
    </location>
</feature>
<dbReference type="Pfam" id="PF10458">
    <property type="entry name" value="Val_tRNA-synt_C"/>
    <property type="match status" value="1"/>
</dbReference>